<dbReference type="Gene3D" id="3.40.50.12780">
    <property type="entry name" value="N-terminal domain of ligase-like"/>
    <property type="match status" value="1"/>
</dbReference>
<comment type="function">
    <text evidence="5">Converts 2-succinylbenzoate (OSB) to 2-succinylbenzoyl-CoA (OSB-CoA).</text>
</comment>
<dbReference type="EMBL" id="CP041666">
    <property type="protein sequence ID" value="QDP40936.1"/>
    <property type="molecule type" value="Genomic_DNA"/>
</dbReference>
<dbReference type="InterPro" id="IPR045851">
    <property type="entry name" value="AMP-bd_C_sf"/>
</dbReference>
<dbReference type="UniPathway" id="UPA01057">
    <property type="reaction ID" value="UER00166"/>
</dbReference>
<dbReference type="GO" id="GO:0031956">
    <property type="term" value="F:medium-chain fatty acid-CoA ligase activity"/>
    <property type="evidence" value="ECO:0007669"/>
    <property type="project" value="TreeGrafter"/>
</dbReference>
<sequence>MSIRLPHWLDKQAALNPNHIAIEQPSGETITFRELQRRSQSYAQKLASIGIKEGNHVAILSGNKVEMIVTVHAISYLGAVAVLLNTRLTASEIAYQLEDADVVGLICDPDFTSVAMQASDQQKFTPLTFLELEKQLSASVCLKQEINLNDVFTIMYTSGTTGFPKGVLHTYENHWWSATASSLNLGLHKSDKWLATLPLFHVGGLSIALKSVIYGMPMYLLPRFSVEAVHEGIMKRGVTIVSVVSVMVHQLLDKLNDSVTYPASFRCMLLGGGPAPKPLLEKAKSLAVPIFQTYGLTETSSQIATLSPKDALEKLGSAGKALMPAQLKIVQNGKEVAPGEAGEIVVKGPMVSNGYYKREPRQGDWLATGDLGYQDKDGFLYVLDRRKDLIVSGGENIYPAEIEEVLLGVEGVKDVGVVGKSDSKWGQVPVAFIVREGHVTEGNLKEHCLSHLAKYKVPTVFYFVDALPRNASNKLLRYKLHEELEKQS</sequence>
<dbReference type="EC" id="6.2.1.26" evidence="5"/>
<comment type="catalytic activity">
    <reaction evidence="5">
        <text>2-succinylbenzoate + ATP + CoA = 2-succinylbenzoyl-CoA + AMP + diphosphate</text>
        <dbReference type="Rhea" id="RHEA:17009"/>
        <dbReference type="ChEBI" id="CHEBI:18325"/>
        <dbReference type="ChEBI" id="CHEBI:30616"/>
        <dbReference type="ChEBI" id="CHEBI:33019"/>
        <dbReference type="ChEBI" id="CHEBI:57287"/>
        <dbReference type="ChEBI" id="CHEBI:57364"/>
        <dbReference type="ChEBI" id="CHEBI:456215"/>
        <dbReference type="EC" id="6.2.1.26"/>
    </reaction>
</comment>
<name>A0A516KHV1_9BACI</name>
<keyword evidence="2 5" id="KW-0436">Ligase</keyword>
<feature type="domain" description="AMP-binding enzyme C-terminal" evidence="7">
    <location>
        <begin position="401"/>
        <end position="474"/>
    </location>
</feature>
<dbReference type="RefSeq" id="WP_143894983.1">
    <property type="nucleotide sequence ID" value="NZ_CP041666.1"/>
</dbReference>
<keyword evidence="4 5" id="KW-0067">ATP-binding</keyword>
<evidence type="ECO:0000256" key="1">
    <source>
        <dbReference type="ARBA" id="ARBA00022428"/>
    </source>
</evidence>
<dbReference type="SUPFAM" id="SSF56801">
    <property type="entry name" value="Acetyl-CoA synthetase-like"/>
    <property type="match status" value="1"/>
</dbReference>
<dbReference type="Pfam" id="PF13193">
    <property type="entry name" value="AMP-binding_C"/>
    <property type="match status" value="1"/>
</dbReference>
<keyword evidence="3 5" id="KW-0547">Nucleotide-binding</keyword>
<dbReference type="InterPro" id="IPR025110">
    <property type="entry name" value="AMP-bd_C"/>
</dbReference>
<dbReference type="UniPathway" id="UPA00079"/>
<feature type="domain" description="AMP-dependent synthetase/ligase" evidence="6">
    <location>
        <begin position="9"/>
        <end position="356"/>
    </location>
</feature>
<dbReference type="PANTHER" id="PTHR43201">
    <property type="entry name" value="ACYL-COA SYNTHETASE"/>
    <property type="match status" value="1"/>
</dbReference>
<dbReference type="AlphaFoldDB" id="A0A516KHV1"/>
<evidence type="ECO:0000313" key="8">
    <source>
        <dbReference type="EMBL" id="QDP40936.1"/>
    </source>
</evidence>
<evidence type="ECO:0000256" key="2">
    <source>
        <dbReference type="ARBA" id="ARBA00022598"/>
    </source>
</evidence>
<dbReference type="GO" id="GO:0006631">
    <property type="term" value="P:fatty acid metabolic process"/>
    <property type="evidence" value="ECO:0007669"/>
    <property type="project" value="TreeGrafter"/>
</dbReference>
<dbReference type="GO" id="GO:0005524">
    <property type="term" value="F:ATP binding"/>
    <property type="evidence" value="ECO:0007669"/>
    <property type="project" value="UniProtKB-KW"/>
</dbReference>
<dbReference type="NCBIfam" id="NF002966">
    <property type="entry name" value="PRK03640.1"/>
    <property type="match status" value="1"/>
</dbReference>
<evidence type="ECO:0000256" key="4">
    <source>
        <dbReference type="ARBA" id="ARBA00022840"/>
    </source>
</evidence>
<organism evidence="8 9">
    <name type="scientific">Radiobacillus deserti</name>
    <dbReference type="NCBI Taxonomy" id="2594883"/>
    <lineage>
        <taxon>Bacteria</taxon>
        <taxon>Bacillati</taxon>
        <taxon>Bacillota</taxon>
        <taxon>Bacilli</taxon>
        <taxon>Bacillales</taxon>
        <taxon>Bacillaceae</taxon>
        <taxon>Radiobacillus</taxon>
    </lineage>
</organism>
<keyword evidence="1 5" id="KW-0474">Menaquinone biosynthesis</keyword>
<dbReference type="InterPro" id="IPR042099">
    <property type="entry name" value="ANL_N_sf"/>
</dbReference>
<dbReference type="Pfam" id="PF00501">
    <property type="entry name" value="AMP-binding"/>
    <property type="match status" value="1"/>
</dbReference>
<keyword evidence="9" id="KW-1185">Reference proteome</keyword>
<reference evidence="8 9" key="1">
    <citation type="submission" date="2019-07" db="EMBL/GenBank/DDBJ databases">
        <authorList>
            <person name="Li J."/>
        </authorList>
    </citation>
    <scope>NUCLEOTIDE SEQUENCE [LARGE SCALE GENOMIC DNA]</scope>
    <source>
        <strain evidence="8 9">TKL69</strain>
    </source>
</reference>
<comment type="similarity">
    <text evidence="5">Belongs to the ATP-dependent AMP-binding enzyme family. MenE subfamily.</text>
</comment>
<dbReference type="PROSITE" id="PS00455">
    <property type="entry name" value="AMP_BINDING"/>
    <property type="match status" value="1"/>
</dbReference>
<protein>
    <recommendedName>
        <fullName evidence="5">2-succinylbenzoate--CoA ligase</fullName>
        <ecNumber evidence="5">6.2.1.26</ecNumber>
    </recommendedName>
    <alternativeName>
        <fullName evidence="5">o-succinylbenzoyl-CoA synthetase</fullName>
        <shortName evidence="5">OSB-CoA synthetase</shortName>
    </alternativeName>
</protein>
<comment type="pathway">
    <text evidence="5">Quinol/quinone metabolism; 1,4-dihydroxy-2-naphthoate biosynthesis; 1,4-dihydroxy-2-naphthoate from chorismate: step 5/7.</text>
</comment>
<dbReference type="GO" id="GO:0008756">
    <property type="term" value="F:o-succinylbenzoate-CoA ligase activity"/>
    <property type="evidence" value="ECO:0007669"/>
    <property type="project" value="UniProtKB-UniRule"/>
</dbReference>
<dbReference type="InterPro" id="IPR020845">
    <property type="entry name" value="AMP-binding_CS"/>
</dbReference>
<dbReference type="HAMAP" id="MF_00731">
    <property type="entry name" value="MenE"/>
    <property type="match status" value="1"/>
</dbReference>
<evidence type="ECO:0000259" key="7">
    <source>
        <dbReference type="Pfam" id="PF13193"/>
    </source>
</evidence>
<evidence type="ECO:0000313" key="9">
    <source>
        <dbReference type="Proteomes" id="UP000315215"/>
    </source>
</evidence>
<evidence type="ECO:0000259" key="6">
    <source>
        <dbReference type="Pfam" id="PF00501"/>
    </source>
</evidence>
<gene>
    <name evidence="5 8" type="primary">menE</name>
    <name evidence="8" type="ORF">FN924_12515</name>
</gene>
<comment type="pathway">
    <text evidence="5">Quinol/quinone metabolism; menaquinone biosynthesis.</text>
</comment>
<dbReference type="Gene3D" id="3.30.300.30">
    <property type="match status" value="1"/>
</dbReference>
<proteinExistence type="inferred from homology"/>
<evidence type="ECO:0000256" key="5">
    <source>
        <dbReference type="HAMAP-Rule" id="MF_00731"/>
    </source>
</evidence>
<dbReference type="KEGG" id="aqt:FN924_12515"/>
<dbReference type="PANTHER" id="PTHR43201:SF5">
    <property type="entry name" value="MEDIUM-CHAIN ACYL-COA LIGASE ACSF2, MITOCHONDRIAL"/>
    <property type="match status" value="1"/>
</dbReference>
<dbReference type="NCBIfam" id="TIGR01923">
    <property type="entry name" value="menE"/>
    <property type="match status" value="1"/>
</dbReference>
<dbReference type="Proteomes" id="UP000315215">
    <property type="component" value="Chromosome"/>
</dbReference>
<dbReference type="InterPro" id="IPR000873">
    <property type="entry name" value="AMP-dep_synth/lig_dom"/>
</dbReference>
<dbReference type="GO" id="GO:0009234">
    <property type="term" value="P:menaquinone biosynthetic process"/>
    <property type="evidence" value="ECO:0007669"/>
    <property type="project" value="UniProtKB-UniRule"/>
</dbReference>
<dbReference type="OrthoDB" id="9762242at2"/>
<dbReference type="InterPro" id="IPR010192">
    <property type="entry name" value="MenE"/>
</dbReference>
<accession>A0A516KHV1</accession>
<evidence type="ECO:0000256" key="3">
    <source>
        <dbReference type="ARBA" id="ARBA00022741"/>
    </source>
</evidence>